<comment type="similarity">
    <text evidence="1">Belongs to the universal stress protein A family.</text>
</comment>
<feature type="domain" description="UspA" evidence="2">
    <location>
        <begin position="1"/>
        <end position="176"/>
    </location>
</feature>
<keyword evidence="4" id="KW-1185">Reference proteome</keyword>
<dbReference type="Proteomes" id="UP000190787">
    <property type="component" value="Unassembled WGS sequence"/>
</dbReference>
<sequence>MVNKILIATDGSDASNRAVELGADIAARFSVPVVLLHVLLRDHLSEGLRHMAEVEYEPAEGGRTLFEAVSALPHARFPLADLIPRNARTEDELLRAVAKRILDVAERTLQDNGVERVESLTADGDAARRIVEAAEDTGADMIVMGARGLSDLKALIVGSVSQKVQHLSPVTVVSVR</sequence>
<dbReference type="PANTHER" id="PTHR46268">
    <property type="entry name" value="STRESS RESPONSE PROTEIN NHAX"/>
    <property type="match status" value="1"/>
</dbReference>
<reference evidence="3 4" key="1">
    <citation type="submission" date="2016-11" db="EMBL/GenBank/DDBJ databases">
        <title>A multilocus sequence analysis scheme for characterization of bacteria in the genus Thioclava.</title>
        <authorList>
            <person name="Liu Y."/>
            <person name="Shao Z."/>
        </authorList>
    </citation>
    <scope>NUCLEOTIDE SEQUENCE [LARGE SCALE GENOMIC DNA]</scope>
    <source>
        <strain evidence="3 4">TAW-CT134</strain>
    </source>
</reference>
<protein>
    <recommendedName>
        <fullName evidence="2">UspA domain-containing protein</fullName>
    </recommendedName>
</protein>
<dbReference type="Gene3D" id="3.40.50.620">
    <property type="entry name" value="HUPs"/>
    <property type="match status" value="1"/>
</dbReference>
<accession>A0ABX3N2E0</accession>
<dbReference type="PRINTS" id="PR01438">
    <property type="entry name" value="UNVRSLSTRESS"/>
</dbReference>
<evidence type="ECO:0000313" key="4">
    <source>
        <dbReference type="Proteomes" id="UP000190787"/>
    </source>
</evidence>
<dbReference type="CDD" id="cd00293">
    <property type="entry name" value="USP-like"/>
    <property type="match status" value="1"/>
</dbReference>
<evidence type="ECO:0000256" key="1">
    <source>
        <dbReference type="ARBA" id="ARBA00008791"/>
    </source>
</evidence>
<dbReference type="Pfam" id="PF00582">
    <property type="entry name" value="Usp"/>
    <property type="match status" value="1"/>
</dbReference>
<organism evidence="3 4">
    <name type="scientific">Thioclava sediminum</name>
    <dbReference type="NCBI Taxonomy" id="1915319"/>
    <lineage>
        <taxon>Bacteria</taxon>
        <taxon>Pseudomonadati</taxon>
        <taxon>Pseudomonadota</taxon>
        <taxon>Alphaproteobacteria</taxon>
        <taxon>Rhodobacterales</taxon>
        <taxon>Paracoccaceae</taxon>
        <taxon>Thioclava</taxon>
    </lineage>
</organism>
<dbReference type="EMBL" id="MPZV01000001">
    <property type="protein sequence ID" value="OOY25771.1"/>
    <property type="molecule type" value="Genomic_DNA"/>
</dbReference>
<dbReference type="InterPro" id="IPR006016">
    <property type="entry name" value="UspA"/>
</dbReference>
<name>A0ABX3N2E0_9RHOB</name>
<dbReference type="InterPro" id="IPR006015">
    <property type="entry name" value="Universal_stress_UspA"/>
</dbReference>
<dbReference type="PANTHER" id="PTHR46268:SF15">
    <property type="entry name" value="UNIVERSAL STRESS PROTEIN HP_0031"/>
    <property type="match status" value="1"/>
</dbReference>
<dbReference type="InterPro" id="IPR014729">
    <property type="entry name" value="Rossmann-like_a/b/a_fold"/>
</dbReference>
<dbReference type="SUPFAM" id="SSF52402">
    <property type="entry name" value="Adenine nucleotide alpha hydrolases-like"/>
    <property type="match status" value="1"/>
</dbReference>
<evidence type="ECO:0000259" key="2">
    <source>
        <dbReference type="Pfam" id="PF00582"/>
    </source>
</evidence>
<gene>
    <name evidence="3" type="ORF">BMI91_05085</name>
</gene>
<comment type="caution">
    <text evidence="3">The sequence shown here is derived from an EMBL/GenBank/DDBJ whole genome shotgun (WGS) entry which is preliminary data.</text>
</comment>
<proteinExistence type="inferred from homology"/>
<dbReference type="RefSeq" id="WP_078604161.1">
    <property type="nucleotide sequence ID" value="NZ_MPZV01000001.1"/>
</dbReference>
<evidence type="ECO:0000313" key="3">
    <source>
        <dbReference type="EMBL" id="OOY25771.1"/>
    </source>
</evidence>